<dbReference type="GO" id="GO:0000976">
    <property type="term" value="F:transcription cis-regulatory region binding"/>
    <property type="evidence" value="ECO:0007669"/>
    <property type="project" value="TreeGrafter"/>
</dbReference>
<dbReference type="InterPro" id="IPR050109">
    <property type="entry name" value="HTH-type_TetR-like_transc_reg"/>
</dbReference>
<feature type="DNA-binding region" description="H-T-H motif" evidence="2">
    <location>
        <begin position="113"/>
        <end position="132"/>
    </location>
</feature>
<dbReference type="PANTHER" id="PTHR30055">
    <property type="entry name" value="HTH-TYPE TRANSCRIPTIONAL REGULATOR RUTR"/>
    <property type="match status" value="1"/>
</dbReference>
<evidence type="ECO:0000256" key="2">
    <source>
        <dbReference type="PROSITE-ProRule" id="PRU00335"/>
    </source>
</evidence>
<dbReference type="PRINTS" id="PR00455">
    <property type="entry name" value="HTHTETR"/>
</dbReference>
<organism evidence="4 5">
    <name type="scientific">Rhizobium mongolense subsp. loessense</name>
    <dbReference type="NCBI Taxonomy" id="158890"/>
    <lineage>
        <taxon>Bacteria</taxon>
        <taxon>Pseudomonadati</taxon>
        <taxon>Pseudomonadota</taxon>
        <taxon>Alphaproteobacteria</taxon>
        <taxon>Hyphomicrobiales</taxon>
        <taxon>Rhizobiaceae</taxon>
        <taxon>Rhizobium/Agrobacterium group</taxon>
        <taxon>Rhizobium</taxon>
    </lineage>
</organism>
<evidence type="ECO:0000313" key="4">
    <source>
        <dbReference type="EMBL" id="SCW66143.1"/>
    </source>
</evidence>
<dbReference type="SUPFAM" id="SSF46689">
    <property type="entry name" value="Homeodomain-like"/>
    <property type="match status" value="1"/>
</dbReference>
<dbReference type="Pfam" id="PF00440">
    <property type="entry name" value="TetR_N"/>
    <property type="match status" value="1"/>
</dbReference>
<proteinExistence type="predicted"/>
<dbReference type="AlphaFoldDB" id="A0A1G4SAA7"/>
<dbReference type="EMBL" id="FMTM01000005">
    <property type="protein sequence ID" value="SCW66143.1"/>
    <property type="molecule type" value="Genomic_DNA"/>
</dbReference>
<feature type="domain" description="HTH tetR-type" evidence="3">
    <location>
        <begin position="90"/>
        <end position="150"/>
    </location>
</feature>
<dbReference type="InterPro" id="IPR036271">
    <property type="entry name" value="Tet_transcr_reg_TetR-rel_C_sf"/>
</dbReference>
<accession>A0A1G4SAA7</accession>
<keyword evidence="1 2" id="KW-0238">DNA-binding</keyword>
<evidence type="ECO:0000259" key="3">
    <source>
        <dbReference type="PROSITE" id="PS50977"/>
    </source>
</evidence>
<dbReference type="PANTHER" id="PTHR30055:SF223">
    <property type="entry name" value="HTH-TYPE TRANSCRIPTIONAL REGULATOR UIDR"/>
    <property type="match status" value="1"/>
</dbReference>
<evidence type="ECO:0000313" key="5">
    <source>
        <dbReference type="Proteomes" id="UP000199542"/>
    </source>
</evidence>
<dbReference type="InterPro" id="IPR001647">
    <property type="entry name" value="HTH_TetR"/>
</dbReference>
<evidence type="ECO:0000256" key="1">
    <source>
        <dbReference type="ARBA" id="ARBA00023125"/>
    </source>
</evidence>
<dbReference type="Pfam" id="PF14246">
    <property type="entry name" value="TetR_C_7"/>
    <property type="match status" value="1"/>
</dbReference>
<dbReference type="InterPro" id="IPR009057">
    <property type="entry name" value="Homeodomain-like_sf"/>
</dbReference>
<dbReference type="SUPFAM" id="SSF48498">
    <property type="entry name" value="Tetracyclin repressor-like, C-terminal domain"/>
    <property type="match status" value="1"/>
</dbReference>
<sequence>MARKGLFLALRLVSVLSVGPRYTIRSVLTRFSSRLETLPTWTETFDQFRKLDIFLNYDYGAPTGTLELKMHQNAQVEKRSRGRPQVRSDEETRSVIIDAANDQFKKAGYASASIHAIAQTAGVSTKTLYRLFPAKADLFSDVISTKISRYFLGLDSQSLSGLSLQEGLERLLAAYGRLTLSSETIIITRLVLSESDRFPEIASVFYEQAIKRTSKAMEDWLTRQVELKAVRLDDVPLATGMLRGMMAMEPQRAVMLGQVSDISDDEIIARARACAHLFVDGCIRGK</sequence>
<dbReference type="GO" id="GO:0003700">
    <property type="term" value="F:DNA-binding transcription factor activity"/>
    <property type="evidence" value="ECO:0007669"/>
    <property type="project" value="TreeGrafter"/>
</dbReference>
<dbReference type="PROSITE" id="PS50977">
    <property type="entry name" value="HTH_TETR_2"/>
    <property type="match status" value="1"/>
</dbReference>
<dbReference type="Proteomes" id="UP000199542">
    <property type="component" value="Unassembled WGS sequence"/>
</dbReference>
<reference evidence="4 5" key="1">
    <citation type="submission" date="2016-10" db="EMBL/GenBank/DDBJ databases">
        <authorList>
            <person name="de Groot N.N."/>
        </authorList>
    </citation>
    <scope>NUCLEOTIDE SEQUENCE [LARGE SCALE GENOMIC DNA]</scope>
    <source>
        <strain evidence="4 5">CGMCC 1.3401</strain>
    </source>
</reference>
<dbReference type="Gene3D" id="1.10.357.10">
    <property type="entry name" value="Tetracycline Repressor, domain 2"/>
    <property type="match status" value="1"/>
</dbReference>
<name>A0A1G4SAA7_9HYPH</name>
<dbReference type="InterPro" id="IPR039536">
    <property type="entry name" value="TetR_C_Proteobacteria"/>
</dbReference>
<gene>
    <name evidence="4" type="ORF">SAMN02927900_03551</name>
</gene>
<protein>
    <submittedName>
        <fullName evidence="4">Transcriptional regulator, TetR family</fullName>
    </submittedName>
</protein>